<comment type="pathway">
    <text evidence="8 10">Purine metabolism; AMP biosynthesis via de novo pathway; AMP from IMP: step 1/2.</text>
</comment>
<protein>
    <recommendedName>
        <fullName evidence="8 10">Adenylosuccinate synthetase</fullName>
        <shortName evidence="8">AMPSase</shortName>
        <shortName evidence="8">AdSS</shortName>
        <ecNumber evidence="8 10">6.3.4.4</ecNumber>
    </recommendedName>
    <alternativeName>
        <fullName evidence="8">IMP--aspartate ligase</fullName>
    </alternativeName>
</protein>
<dbReference type="NCBIfam" id="NF002223">
    <property type="entry name" value="PRK01117.1"/>
    <property type="match status" value="1"/>
</dbReference>
<accession>A0A0M5JAN6</accession>
<dbReference type="InterPro" id="IPR033128">
    <property type="entry name" value="Adenylosuccin_syn_Lys_AS"/>
</dbReference>
<dbReference type="InterPro" id="IPR018220">
    <property type="entry name" value="Adenylosuccin_syn_GTP-bd"/>
</dbReference>
<dbReference type="Gene3D" id="3.40.440.10">
    <property type="entry name" value="Adenylosuccinate Synthetase, subunit A, domain 1"/>
    <property type="match status" value="1"/>
</dbReference>
<keyword evidence="3 8" id="KW-0479">Metal-binding</keyword>
<dbReference type="Gene3D" id="1.10.300.10">
    <property type="entry name" value="Adenylosuccinate Synthetase, subunit A, domain 2"/>
    <property type="match status" value="1"/>
</dbReference>
<dbReference type="PROSITE" id="PS00513">
    <property type="entry name" value="ADENYLOSUCCIN_SYN_2"/>
    <property type="match status" value="1"/>
</dbReference>
<dbReference type="UniPathway" id="UPA00075">
    <property type="reaction ID" value="UER00335"/>
</dbReference>
<proteinExistence type="inferred from homology"/>
<dbReference type="PANTHER" id="PTHR11846">
    <property type="entry name" value="ADENYLOSUCCINATE SYNTHETASE"/>
    <property type="match status" value="1"/>
</dbReference>
<keyword evidence="4 8" id="KW-0547">Nucleotide-binding</keyword>
<comment type="cofactor">
    <cofactor evidence="8">
        <name>Mg(2+)</name>
        <dbReference type="ChEBI" id="CHEBI:18420"/>
    </cofactor>
    <text evidence="8">Binds 1 Mg(2+) ion per subunit.</text>
</comment>
<keyword evidence="8" id="KW-0963">Cytoplasm</keyword>
<evidence type="ECO:0000256" key="8">
    <source>
        <dbReference type="HAMAP-Rule" id="MF_00011"/>
    </source>
</evidence>
<keyword evidence="11" id="KW-0175">Coiled coil</keyword>
<dbReference type="PANTHER" id="PTHR11846:SF0">
    <property type="entry name" value="ADENYLOSUCCINATE SYNTHETASE"/>
    <property type="match status" value="1"/>
</dbReference>
<reference evidence="13" key="1">
    <citation type="submission" date="2015-08" db="EMBL/GenBank/DDBJ databases">
        <title>Genome sequencing project for genomic taxonomy and phylogenomics of Bacillus-like bacteria.</title>
        <authorList>
            <person name="Liu B."/>
            <person name="Wang J."/>
            <person name="Zhu Y."/>
            <person name="Liu G."/>
            <person name="Chen Q."/>
            <person name="Chen Z."/>
            <person name="Lan J."/>
            <person name="Che J."/>
            <person name="Ge C."/>
            <person name="Shi H."/>
            <person name="Pan Z."/>
            <person name="Liu X."/>
        </authorList>
    </citation>
    <scope>NUCLEOTIDE SEQUENCE [LARGE SCALE GENOMIC DNA]</scope>
    <source>
        <strain evidence="13">FJAT-4402</strain>
    </source>
</reference>
<dbReference type="Gene3D" id="3.90.170.10">
    <property type="entry name" value="Adenylosuccinate Synthetase, subunit A, domain 3"/>
    <property type="match status" value="1"/>
</dbReference>
<dbReference type="InterPro" id="IPR027417">
    <property type="entry name" value="P-loop_NTPase"/>
</dbReference>
<dbReference type="GO" id="GO:0046040">
    <property type="term" value="P:IMP metabolic process"/>
    <property type="evidence" value="ECO:0007669"/>
    <property type="project" value="TreeGrafter"/>
</dbReference>
<dbReference type="NCBIfam" id="TIGR00184">
    <property type="entry name" value="purA"/>
    <property type="match status" value="1"/>
</dbReference>
<reference evidence="12 13" key="2">
    <citation type="journal article" date="2016" name="Int. J. Syst. Evol. Microbiol.">
        <title>Bacillus gobiensis sp. nov., isolated from a soil sample.</title>
        <authorList>
            <person name="Liu B."/>
            <person name="Liu G.H."/>
            <person name="Cetin S."/>
            <person name="Schumann P."/>
            <person name="Pan Z.Z."/>
            <person name="Chen Q.Q."/>
        </authorList>
    </citation>
    <scope>NUCLEOTIDE SEQUENCE [LARGE SCALE GENOMIC DNA]</scope>
    <source>
        <strain evidence="12 13">FJAT-4402</strain>
    </source>
</reference>
<comment type="catalytic activity">
    <reaction evidence="8 10">
        <text>IMP + L-aspartate + GTP = N(6)-(1,2-dicarboxyethyl)-AMP + GDP + phosphate + 2 H(+)</text>
        <dbReference type="Rhea" id="RHEA:15753"/>
        <dbReference type="ChEBI" id="CHEBI:15378"/>
        <dbReference type="ChEBI" id="CHEBI:29991"/>
        <dbReference type="ChEBI" id="CHEBI:37565"/>
        <dbReference type="ChEBI" id="CHEBI:43474"/>
        <dbReference type="ChEBI" id="CHEBI:57567"/>
        <dbReference type="ChEBI" id="CHEBI:58053"/>
        <dbReference type="ChEBI" id="CHEBI:58189"/>
        <dbReference type="EC" id="6.3.4.4"/>
    </reaction>
</comment>
<comment type="subcellular location">
    <subcellularLocation>
        <location evidence="8">Cytoplasm</location>
    </subcellularLocation>
</comment>
<feature type="binding site" description="in other chain" evidence="8">
    <location>
        <begin position="13"/>
        <end position="16"/>
    </location>
    <ligand>
        <name>IMP</name>
        <dbReference type="ChEBI" id="CHEBI:58053"/>
        <note>ligand shared between dimeric partners</note>
    </ligand>
</feature>
<evidence type="ECO:0000256" key="4">
    <source>
        <dbReference type="ARBA" id="ARBA00022741"/>
    </source>
</evidence>
<dbReference type="SUPFAM" id="SSF52540">
    <property type="entry name" value="P-loop containing nucleoside triphosphate hydrolases"/>
    <property type="match status" value="1"/>
</dbReference>
<dbReference type="GO" id="GO:0004019">
    <property type="term" value="F:adenylosuccinate synthase activity"/>
    <property type="evidence" value="ECO:0007669"/>
    <property type="project" value="UniProtKB-UniRule"/>
</dbReference>
<dbReference type="STRING" id="1441095.AM592_17610"/>
<evidence type="ECO:0000256" key="7">
    <source>
        <dbReference type="ARBA" id="ARBA00023134"/>
    </source>
</evidence>
<feature type="binding site" evidence="8">
    <location>
        <begin position="412"/>
        <end position="414"/>
    </location>
    <ligand>
        <name>GTP</name>
        <dbReference type="ChEBI" id="CHEBI:37565"/>
    </ligand>
</feature>
<dbReference type="EC" id="6.3.4.4" evidence="8 10"/>
<dbReference type="PROSITE" id="PS01266">
    <property type="entry name" value="ADENYLOSUCCIN_SYN_1"/>
    <property type="match status" value="1"/>
</dbReference>
<evidence type="ECO:0000313" key="12">
    <source>
        <dbReference type="EMBL" id="ALC83177.1"/>
    </source>
</evidence>
<feature type="binding site" evidence="8">
    <location>
        <position position="40"/>
    </location>
    <ligand>
        <name>Mg(2+)</name>
        <dbReference type="ChEBI" id="CHEBI:18420"/>
    </ligand>
</feature>
<feature type="binding site" evidence="8">
    <location>
        <position position="142"/>
    </location>
    <ligand>
        <name>IMP</name>
        <dbReference type="ChEBI" id="CHEBI:58053"/>
        <note>ligand shared between dimeric partners</note>
    </ligand>
</feature>
<dbReference type="SMART" id="SM00788">
    <property type="entry name" value="Adenylsucc_synt"/>
    <property type="match status" value="1"/>
</dbReference>
<dbReference type="InterPro" id="IPR042111">
    <property type="entry name" value="Adenylosuccinate_synth_dom3"/>
</dbReference>
<dbReference type="OrthoDB" id="9807553at2"/>
<dbReference type="Pfam" id="PF00709">
    <property type="entry name" value="Adenylsucc_synt"/>
    <property type="match status" value="1"/>
</dbReference>
<keyword evidence="13" id="KW-1185">Reference proteome</keyword>
<comment type="similarity">
    <text evidence="8 10">Belongs to the adenylosuccinate synthetase family.</text>
</comment>
<dbReference type="HAMAP" id="MF_00011">
    <property type="entry name" value="Adenylosucc_synth"/>
    <property type="match status" value="1"/>
</dbReference>
<dbReference type="Proteomes" id="UP000067625">
    <property type="component" value="Chromosome"/>
</dbReference>
<evidence type="ECO:0000256" key="11">
    <source>
        <dbReference type="SAM" id="Coils"/>
    </source>
</evidence>
<dbReference type="RefSeq" id="WP_053605015.1">
    <property type="nucleotide sequence ID" value="NZ_CP012600.1"/>
</dbReference>
<dbReference type="FunFam" id="1.10.300.10:FF:000001">
    <property type="entry name" value="Adenylosuccinate synthetase"/>
    <property type="match status" value="1"/>
</dbReference>
<feature type="binding site" evidence="8">
    <location>
        <begin position="12"/>
        <end position="18"/>
    </location>
    <ligand>
        <name>GTP</name>
        <dbReference type="ChEBI" id="CHEBI:37565"/>
    </ligand>
</feature>
<feature type="binding site" evidence="8">
    <location>
        <begin position="330"/>
        <end position="332"/>
    </location>
    <ligand>
        <name>GTP</name>
        <dbReference type="ChEBI" id="CHEBI:37565"/>
    </ligand>
</feature>
<feature type="active site" description="Proton donor" evidence="8">
    <location>
        <position position="41"/>
    </location>
</feature>
<dbReference type="GO" id="GO:0005525">
    <property type="term" value="F:GTP binding"/>
    <property type="evidence" value="ECO:0007669"/>
    <property type="project" value="UniProtKB-UniRule"/>
</dbReference>
<evidence type="ECO:0000313" key="13">
    <source>
        <dbReference type="Proteomes" id="UP000067625"/>
    </source>
</evidence>
<feature type="binding site" evidence="8">
    <location>
        <begin position="40"/>
        <end position="42"/>
    </location>
    <ligand>
        <name>GTP</name>
        <dbReference type="ChEBI" id="CHEBI:37565"/>
    </ligand>
</feature>
<gene>
    <name evidence="8" type="primary">purA</name>
    <name evidence="12" type="ORF">AM592_17610</name>
</gene>
<evidence type="ECO:0000256" key="6">
    <source>
        <dbReference type="ARBA" id="ARBA00022842"/>
    </source>
</evidence>
<evidence type="ECO:0000256" key="10">
    <source>
        <dbReference type="RuleBase" id="RU000520"/>
    </source>
</evidence>
<feature type="active site" description="Proton acceptor" evidence="8">
    <location>
        <position position="13"/>
    </location>
</feature>
<evidence type="ECO:0000256" key="3">
    <source>
        <dbReference type="ARBA" id="ARBA00022723"/>
    </source>
</evidence>
<evidence type="ECO:0000256" key="2">
    <source>
        <dbReference type="ARBA" id="ARBA00022598"/>
    </source>
</evidence>
<comment type="subunit">
    <text evidence="1 8">Homodimer.</text>
</comment>
<comment type="function">
    <text evidence="8">Plays an important role in the de novo pathway of purine nucleotide biosynthesis. Catalyzes the first committed step in the biosynthesis of AMP from IMP.</text>
</comment>
<evidence type="ECO:0000256" key="1">
    <source>
        <dbReference type="ARBA" id="ARBA00011738"/>
    </source>
</evidence>
<organism evidence="12 13">
    <name type="scientific">Bacillus gobiensis</name>
    <dbReference type="NCBI Taxonomy" id="1441095"/>
    <lineage>
        <taxon>Bacteria</taxon>
        <taxon>Bacillati</taxon>
        <taxon>Bacillota</taxon>
        <taxon>Bacilli</taxon>
        <taxon>Bacillales</taxon>
        <taxon>Bacillaceae</taxon>
        <taxon>Bacillus</taxon>
    </lineage>
</organism>
<evidence type="ECO:0000256" key="9">
    <source>
        <dbReference type="PROSITE-ProRule" id="PRU10134"/>
    </source>
</evidence>
<dbReference type="InterPro" id="IPR042110">
    <property type="entry name" value="Adenylosuccinate_synth_dom2"/>
</dbReference>
<keyword evidence="6 8" id="KW-0460">Magnesium</keyword>
<dbReference type="GO" id="GO:0044208">
    <property type="term" value="P:'de novo' AMP biosynthetic process"/>
    <property type="evidence" value="ECO:0007669"/>
    <property type="project" value="UniProtKB-UniRule"/>
</dbReference>
<feature type="binding site" evidence="8">
    <location>
        <position position="13"/>
    </location>
    <ligand>
        <name>Mg(2+)</name>
        <dbReference type="ChEBI" id="CHEBI:18420"/>
    </ligand>
</feature>
<feature type="binding site" description="in other chain" evidence="8">
    <location>
        <position position="238"/>
    </location>
    <ligand>
        <name>IMP</name>
        <dbReference type="ChEBI" id="CHEBI:58053"/>
        <note>ligand shared between dimeric partners</note>
    </ligand>
</feature>
<keyword evidence="7 8" id="KW-0342">GTP-binding</keyword>
<dbReference type="AlphaFoldDB" id="A0A0M5JAN6"/>
<dbReference type="GO" id="GO:0000287">
    <property type="term" value="F:magnesium ion binding"/>
    <property type="evidence" value="ECO:0007669"/>
    <property type="project" value="UniProtKB-UniRule"/>
</dbReference>
<dbReference type="FunFam" id="3.90.170.10:FF:000001">
    <property type="entry name" value="Adenylosuccinate synthetase"/>
    <property type="match status" value="1"/>
</dbReference>
<feature type="binding site" evidence="8">
    <location>
        <begin position="298"/>
        <end position="304"/>
    </location>
    <ligand>
        <name>substrate</name>
    </ligand>
</feature>
<keyword evidence="5 8" id="KW-0658">Purine biosynthesis</keyword>
<feature type="binding site" description="in other chain" evidence="8">
    <location>
        <begin position="38"/>
        <end position="41"/>
    </location>
    <ligand>
        <name>IMP</name>
        <dbReference type="ChEBI" id="CHEBI:58053"/>
        <note>ligand shared between dimeric partners</note>
    </ligand>
</feature>
<feature type="coiled-coil region" evidence="11">
    <location>
        <begin position="147"/>
        <end position="177"/>
    </location>
</feature>
<feature type="active site" evidence="9">
    <location>
        <position position="139"/>
    </location>
</feature>
<sequence>MSSVVVVGTQWGDEGKGKITDFLSENAEVIARYQGGNNAGHTIKFDGETYKLHLIPSGIFYKDKICVIGNGMVVDPKALVQELTYLHERNISTDNLRISNRAHVILPYHLKLDEVEEERKGANKIGTTKKGIGPAYMDKAARIGIRIADLLDRETFEEKLARNLEEKNRLLEKMYETEGFNIEDILDEYYEYGQQFKQYVVDTSVVLNDALDDGRRVLFEGAQGVMLDIDQGTYPFVTSSNPVAGGVTIGSGVGPSKIQHVVGISKAYTTRVGDGPFPTELHDEIGDRIREVGREYGTTTGRPRRVGWFDSVVVRHARRVSGITDLSLNLVDVLSGIETLKICVAYKYKGEIIEEFPASLKVLAECEPVYEELPGWTEDITGVKTLGELPPNARHYLERISQLTGIPLSIFSVGPDRSQTNVVRSVYRLS</sequence>
<evidence type="ECO:0000256" key="5">
    <source>
        <dbReference type="ARBA" id="ARBA00022755"/>
    </source>
</evidence>
<feature type="binding site" description="in other chain" evidence="8">
    <location>
        <position position="128"/>
    </location>
    <ligand>
        <name>IMP</name>
        <dbReference type="ChEBI" id="CHEBI:58053"/>
        <note>ligand shared between dimeric partners</note>
    </ligand>
</feature>
<dbReference type="CDD" id="cd03108">
    <property type="entry name" value="AdSS"/>
    <property type="match status" value="1"/>
</dbReference>
<feature type="binding site" description="in other chain" evidence="8">
    <location>
        <position position="302"/>
    </location>
    <ligand>
        <name>IMP</name>
        <dbReference type="ChEBI" id="CHEBI:58053"/>
        <note>ligand shared between dimeric partners</note>
    </ligand>
</feature>
<dbReference type="PATRIC" id="fig|1441095.3.peg.3904"/>
<dbReference type="EMBL" id="CP012600">
    <property type="protein sequence ID" value="ALC83177.1"/>
    <property type="molecule type" value="Genomic_DNA"/>
</dbReference>
<dbReference type="InterPro" id="IPR001114">
    <property type="entry name" value="Adenylosuccinate_synthetase"/>
</dbReference>
<dbReference type="InterPro" id="IPR042109">
    <property type="entry name" value="Adenylosuccinate_synth_dom1"/>
</dbReference>
<feature type="binding site" evidence="8">
    <location>
        <position position="304"/>
    </location>
    <ligand>
        <name>GTP</name>
        <dbReference type="ChEBI" id="CHEBI:37565"/>
    </ligand>
</feature>
<keyword evidence="2 8" id="KW-0436">Ligase</keyword>
<feature type="binding site" description="in other chain" evidence="8">
    <location>
        <position position="223"/>
    </location>
    <ligand>
        <name>IMP</name>
        <dbReference type="ChEBI" id="CHEBI:58053"/>
        <note>ligand shared between dimeric partners</note>
    </ligand>
</feature>
<name>A0A0M5JAN6_9BACI</name>
<dbReference type="GO" id="GO:0005737">
    <property type="term" value="C:cytoplasm"/>
    <property type="evidence" value="ECO:0007669"/>
    <property type="project" value="UniProtKB-SubCell"/>
</dbReference>